<dbReference type="PANTHER" id="PTHR34768">
    <property type="entry name" value="COILED-COIL DOMAIN-CONTAINING PROTEIN 89"/>
    <property type="match status" value="1"/>
</dbReference>
<proteinExistence type="predicted"/>
<name>A0A8C4UAI4_FALTI</name>
<evidence type="ECO:0000256" key="1">
    <source>
        <dbReference type="ARBA" id="ARBA00023054"/>
    </source>
</evidence>
<keyword evidence="5" id="KW-1185">Reference proteome</keyword>
<dbReference type="Proteomes" id="UP000694562">
    <property type="component" value="Unplaced"/>
</dbReference>
<accession>A0A8C4UAI4</accession>
<protein>
    <submittedName>
        <fullName evidence="4">Tumor suppressor candidate 1</fullName>
    </submittedName>
</protein>
<feature type="compositionally biased region" description="Low complexity" evidence="3">
    <location>
        <begin position="15"/>
        <end position="29"/>
    </location>
</feature>
<evidence type="ECO:0000313" key="5">
    <source>
        <dbReference type="Proteomes" id="UP000694562"/>
    </source>
</evidence>
<feature type="region of interest" description="Disordered" evidence="3">
    <location>
        <begin position="164"/>
        <end position="198"/>
    </location>
</feature>
<dbReference type="AlphaFoldDB" id="A0A8C4UAI4"/>
<evidence type="ECO:0000313" key="4">
    <source>
        <dbReference type="Ensembl" id="ENSFTIP00000007732.1"/>
    </source>
</evidence>
<dbReference type="PANTHER" id="PTHR34768:SF3">
    <property type="entry name" value="TUMOR SUPPRESSOR CANDIDATE GENE 1 PROTEIN"/>
    <property type="match status" value="1"/>
</dbReference>
<evidence type="ECO:0000256" key="3">
    <source>
        <dbReference type="SAM" id="MobiDB-lite"/>
    </source>
</evidence>
<organism evidence="4 5">
    <name type="scientific">Falco tinnunculus</name>
    <name type="common">Common kestrel</name>
    <dbReference type="NCBI Taxonomy" id="100819"/>
    <lineage>
        <taxon>Eukaryota</taxon>
        <taxon>Metazoa</taxon>
        <taxon>Chordata</taxon>
        <taxon>Craniata</taxon>
        <taxon>Vertebrata</taxon>
        <taxon>Euteleostomi</taxon>
        <taxon>Archelosauria</taxon>
        <taxon>Archosauria</taxon>
        <taxon>Dinosauria</taxon>
        <taxon>Saurischia</taxon>
        <taxon>Theropoda</taxon>
        <taxon>Coelurosauria</taxon>
        <taxon>Aves</taxon>
        <taxon>Neognathae</taxon>
        <taxon>Neoaves</taxon>
        <taxon>Telluraves</taxon>
        <taxon>Australaves</taxon>
        <taxon>Falconiformes</taxon>
        <taxon>Falconidae</taxon>
        <taxon>Falco</taxon>
    </lineage>
</organism>
<feature type="compositionally biased region" description="Acidic residues" evidence="3">
    <location>
        <begin position="172"/>
        <end position="187"/>
    </location>
</feature>
<feature type="region of interest" description="Disordered" evidence="3">
    <location>
        <begin position="1"/>
        <end position="63"/>
    </location>
</feature>
<evidence type="ECO:0000256" key="2">
    <source>
        <dbReference type="SAM" id="Coils"/>
    </source>
</evidence>
<reference evidence="4" key="1">
    <citation type="submission" date="2025-08" db="UniProtKB">
        <authorList>
            <consortium name="Ensembl"/>
        </authorList>
    </citation>
    <scope>IDENTIFICATION</scope>
</reference>
<dbReference type="OrthoDB" id="9838253at2759"/>
<reference evidence="4" key="2">
    <citation type="submission" date="2025-09" db="UniProtKB">
        <authorList>
            <consortium name="Ensembl"/>
        </authorList>
    </citation>
    <scope>IDENTIFICATION</scope>
</reference>
<dbReference type="InterPro" id="IPR043450">
    <property type="entry name" value="CCDC89-like"/>
</dbReference>
<keyword evidence="1 2" id="KW-0175">Coiled coil</keyword>
<dbReference type="Ensembl" id="ENSFTIT00000008067.1">
    <property type="protein sequence ID" value="ENSFTIP00000007732.1"/>
    <property type="gene ID" value="ENSFTIG00000005257.1"/>
</dbReference>
<feature type="coiled-coil region" evidence="2">
    <location>
        <begin position="131"/>
        <end position="158"/>
    </location>
</feature>
<sequence length="198" mass="21584">SGPFATSLGRGTGRRGTSVGPSGAPASRAKPPPRRTGLATPTPAPGGRWGGGPQGWRGQSRGSLQHLAERYADLAASHCQALQQQEEQKWHNAQLRYENVQLWLENRRLRRENRSLFRQALLGPGPEEPSAVELGEEVAALRAQLESLQEKHRQALRCLRRCRAASRPGDSGLDDGDLVELLGEDEQPPAKRSLVPVV</sequence>